<dbReference type="WBParaSite" id="RSKR_0000841600.1">
    <property type="protein sequence ID" value="RSKR_0000841600.1"/>
    <property type="gene ID" value="RSKR_0000841600"/>
</dbReference>
<protein>
    <submittedName>
        <fullName evidence="2">MFS domain-containing protein</fullName>
    </submittedName>
</protein>
<evidence type="ECO:0000313" key="2">
    <source>
        <dbReference type="WBParaSite" id="RSKR_0000841600.1"/>
    </source>
</evidence>
<evidence type="ECO:0000313" key="1">
    <source>
        <dbReference type="Proteomes" id="UP000095286"/>
    </source>
</evidence>
<proteinExistence type="predicted"/>
<reference evidence="2" key="1">
    <citation type="submission" date="2016-11" db="UniProtKB">
        <authorList>
            <consortium name="WormBaseParasite"/>
        </authorList>
    </citation>
    <scope>IDENTIFICATION</scope>
    <source>
        <strain evidence="2">KR3021</strain>
    </source>
</reference>
<dbReference type="Proteomes" id="UP000095286">
    <property type="component" value="Unplaced"/>
</dbReference>
<sequence length="900" mass="101991">MGRVDLKEINGDMIKSEKKPLLSSTENSGSSVLSKDDINDLKKLESITIVTPVNTISLPTVPKAFVVESVRKISSASVATTGENPLLNSNAEQSFMISPLIYSEPALNEDFHNYKPPVKLTAYSETAIPRYFEQREEALVNPSENSSLFDVNNRPKRTYKKSLGRESVVQSNATLFTGDSIQSVMTTNTLTAPNPQHKTSFSTREIREQHMEMQNKYRQPKKKNNTDPVDFEGILNIIGGCSWWQMWVYLLISFQQIPHAMFNLNVVYMMYQPDHWCEVEGFETNYNSSEVFLWNLDDAMNTSIVFPMTKNNQRDINAFHDQCNYYNRGTDRYRELRKMTLEEAKLRILEDAKDEQVHVHLTKCKKWMYANDVMTKTIVTEWNLVCEFNFNRAHAHLFYAIGCLVGCMLGGAASDRFGRKPTVIGFGILSSIFGLVLPYSTYFPMFLFFRLCGAVCNEAADLAAYILCMEVTGTRYRAMVGSLLQAPWAVGYAMLALIAYYCKSWQQIQLITAALHTIAVCLVCVLPESPRWLIVNNRVEEAERYIRRACQEPPFPFSMCIFNKSSLPSDLEIVKHAEQRNWIQQNQRANILHVLKSKALCVRTVIICIVWVATCLVYYGLVIAFSDQSGPGRILFNGNFFINNAIAGAVELPTLIACVYLMKFGRKRALMISLIGAAVLIFSAMLAINSKSHNFAIYTMLGGKIFIQGAFNILYIFTSELYPTVIRNSAVGFNSMIARFGSGVSSYIAILSDVTLPIVPMMIFSCFSLIAGLLVLILPETRDRPLPDTLQDAVTFLKNDGRYRCYGFRQENKKSPSAEEEKPVEVVDENIDDFLPTAHDTIKELPADVGMGRRRRLVNTGSRKLSADFISHLKKFTKYDEFTDRGFKRYPDTRTVIRAI</sequence>
<accession>A0AC35U8R6</accession>
<name>A0AC35U8R6_9BILA</name>
<organism evidence="1 2">
    <name type="scientific">Rhabditophanes sp. KR3021</name>
    <dbReference type="NCBI Taxonomy" id="114890"/>
    <lineage>
        <taxon>Eukaryota</taxon>
        <taxon>Metazoa</taxon>
        <taxon>Ecdysozoa</taxon>
        <taxon>Nematoda</taxon>
        <taxon>Chromadorea</taxon>
        <taxon>Rhabditida</taxon>
        <taxon>Tylenchina</taxon>
        <taxon>Panagrolaimomorpha</taxon>
        <taxon>Strongyloidoidea</taxon>
        <taxon>Alloionematidae</taxon>
        <taxon>Rhabditophanes</taxon>
    </lineage>
</organism>